<protein>
    <recommendedName>
        <fullName evidence="2">DUF4774 domain-containing protein</fullName>
    </recommendedName>
</protein>
<evidence type="ECO:0000256" key="1">
    <source>
        <dbReference type="SAM" id="MobiDB-lite"/>
    </source>
</evidence>
<comment type="caution">
    <text evidence="3">The sequence shown here is derived from an EMBL/GenBank/DDBJ whole genome shotgun (WGS) entry which is preliminary data.</text>
</comment>
<dbReference type="InterPro" id="IPR031942">
    <property type="entry name" value="DUF4774"/>
</dbReference>
<accession>A0AAW1UA24</accession>
<dbReference type="Proteomes" id="UP001431783">
    <property type="component" value="Unassembled WGS sequence"/>
</dbReference>
<dbReference type="EMBL" id="JARQZJ010000062">
    <property type="protein sequence ID" value="KAK9879769.1"/>
    <property type="molecule type" value="Genomic_DNA"/>
</dbReference>
<gene>
    <name evidence="3" type="ORF">WA026_006834</name>
</gene>
<evidence type="ECO:0000313" key="4">
    <source>
        <dbReference type="Proteomes" id="UP001431783"/>
    </source>
</evidence>
<dbReference type="AlphaFoldDB" id="A0AAW1UA24"/>
<feature type="region of interest" description="Disordered" evidence="1">
    <location>
        <begin position="165"/>
        <end position="229"/>
    </location>
</feature>
<feature type="compositionally biased region" description="Acidic residues" evidence="1">
    <location>
        <begin position="205"/>
        <end position="216"/>
    </location>
</feature>
<feature type="domain" description="DUF4774" evidence="2">
    <location>
        <begin position="231"/>
        <end position="278"/>
    </location>
</feature>
<keyword evidence="4" id="KW-1185">Reference proteome</keyword>
<dbReference type="Pfam" id="PF15999">
    <property type="entry name" value="DUF4774"/>
    <property type="match status" value="1"/>
</dbReference>
<feature type="compositionally biased region" description="Basic and acidic residues" evidence="1">
    <location>
        <begin position="165"/>
        <end position="175"/>
    </location>
</feature>
<sequence>MRKPGSEHTTKITILPFYGGVKGQSLQIVESSDGTVMTQVIKTPENYTEEINPMDLEYPALPSKYDKKFSNYLKTINNNALNILSLQENLKTRGKLSDEEKQLYQENMNKISQATDELTILQEDDPNSNVEFENREGLGAWFERKNKIKEISKAAKANATEVVEQQKLEKGEENNQSKWWNKIEGNKEKKKGETDKQKPGKGDKENEEEKEEENGDGDSVQINLPPDEASVAEAMPIGLAVAGEGGVAASKPVATAVVGPYGLAVARPIATAIAGVAPEQALIPAYAEGYLGLNKPKRNGSQSNKKDSNSQIIKIISKYHKSSDHIEE</sequence>
<proteinExistence type="predicted"/>
<feature type="compositionally biased region" description="Basic and acidic residues" evidence="1">
    <location>
        <begin position="184"/>
        <end position="204"/>
    </location>
</feature>
<evidence type="ECO:0000259" key="2">
    <source>
        <dbReference type="Pfam" id="PF15999"/>
    </source>
</evidence>
<organism evidence="3 4">
    <name type="scientific">Henosepilachna vigintioctopunctata</name>
    <dbReference type="NCBI Taxonomy" id="420089"/>
    <lineage>
        <taxon>Eukaryota</taxon>
        <taxon>Metazoa</taxon>
        <taxon>Ecdysozoa</taxon>
        <taxon>Arthropoda</taxon>
        <taxon>Hexapoda</taxon>
        <taxon>Insecta</taxon>
        <taxon>Pterygota</taxon>
        <taxon>Neoptera</taxon>
        <taxon>Endopterygota</taxon>
        <taxon>Coleoptera</taxon>
        <taxon>Polyphaga</taxon>
        <taxon>Cucujiformia</taxon>
        <taxon>Coccinelloidea</taxon>
        <taxon>Coccinellidae</taxon>
        <taxon>Epilachninae</taxon>
        <taxon>Epilachnini</taxon>
        <taxon>Henosepilachna</taxon>
    </lineage>
</organism>
<reference evidence="3 4" key="1">
    <citation type="submission" date="2023-03" db="EMBL/GenBank/DDBJ databases">
        <title>Genome insight into feeding habits of ladybird beetles.</title>
        <authorList>
            <person name="Li H.-S."/>
            <person name="Huang Y.-H."/>
            <person name="Pang H."/>
        </authorList>
    </citation>
    <scope>NUCLEOTIDE SEQUENCE [LARGE SCALE GENOMIC DNA]</scope>
    <source>
        <strain evidence="3">SYSU_2023b</strain>
        <tissue evidence="3">Whole body</tissue>
    </source>
</reference>
<name>A0AAW1UA24_9CUCU</name>
<evidence type="ECO:0000313" key="3">
    <source>
        <dbReference type="EMBL" id="KAK9879769.1"/>
    </source>
</evidence>